<dbReference type="GO" id="GO:0020037">
    <property type="term" value="F:heme binding"/>
    <property type="evidence" value="ECO:0007669"/>
    <property type="project" value="InterPro"/>
</dbReference>
<dbReference type="PANTHER" id="PTHR24286">
    <property type="entry name" value="CYTOCHROME P450 26"/>
    <property type="match status" value="1"/>
</dbReference>
<dbReference type="EMBL" id="VEPZ02001150">
    <property type="protein sequence ID" value="KAE8690952.1"/>
    <property type="molecule type" value="Genomic_DNA"/>
</dbReference>
<dbReference type="InterPro" id="IPR036396">
    <property type="entry name" value="Cyt_P450_sf"/>
</dbReference>
<evidence type="ECO:0000256" key="3">
    <source>
        <dbReference type="ARBA" id="ARBA00023004"/>
    </source>
</evidence>
<dbReference type="GO" id="GO:0010268">
    <property type="term" value="P:brassinosteroid homeostasis"/>
    <property type="evidence" value="ECO:0007669"/>
    <property type="project" value="TreeGrafter"/>
</dbReference>
<dbReference type="Proteomes" id="UP000436088">
    <property type="component" value="Unassembled WGS sequence"/>
</dbReference>
<evidence type="ECO:0000313" key="5">
    <source>
        <dbReference type="Proteomes" id="UP000436088"/>
    </source>
</evidence>
<protein>
    <submittedName>
        <fullName evidence="4">PLC-like phosphodiesterases superfamily protein</fullName>
    </submittedName>
</protein>
<dbReference type="PANTHER" id="PTHR24286:SF105">
    <property type="entry name" value="CYTOCHROME P450 85A-LIKE"/>
    <property type="match status" value="1"/>
</dbReference>
<evidence type="ECO:0000313" key="4">
    <source>
        <dbReference type="EMBL" id="KAE8690952.1"/>
    </source>
</evidence>
<dbReference type="GO" id="GO:0016125">
    <property type="term" value="P:sterol metabolic process"/>
    <property type="evidence" value="ECO:0007669"/>
    <property type="project" value="TreeGrafter"/>
</dbReference>
<dbReference type="GO" id="GO:0016705">
    <property type="term" value="F:oxidoreductase activity, acting on paired donors, with incorporation or reduction of molecular oxygen"/>
    <property type="evidence" value="ECO:0007669"/>
    <property type="project" value="InterPro"/>
</dbReference>
<reference evidence="4" key="1">
    <citation type="submission" date="2019-09" db="EMBL/GenBank/DDBJ databases">
        <title>Draft genome information of white flower Hibiscus syriacus.</title>
        <authorList>
            <person name="Kim Y.-M."/>
        </authorList>
    </citation>
    <scope>NUCLEOTIDE SEQUENCE [LARGE SCALE GENOMIC DNA]</scope>
    <source>
        <strain evidence="4">YM2019G1</strain>
    </source>
</reference>
<gene>
    <name evidence="4" type="ORF">F3Y22_tig00110893pilonHSYRG00786</name>
</gene>
<dbReference type="GO" id="GO:0005506">
    <property type="term" value="F:iron ion binding"/>
    <property type="evidence" value="ECO:0007669"/>
    <property type="project" value="InterPro"/>
</dbReference>
<keyword evidence="3" id="KW-0408">Iron</keyword>
<keyword evidence="2" id="KW-0479">Metal-binding</keyword>
<evidence type="ECO:0000256" key="2">
    <source>
        <dbReference type="ARBA" id="ARBA00022723"/>
    </source>
</evidence>
<comment type="caution">
    <text evidence="4">The sequence shown here is derived from an EMBL/GenBank/DDBJ whole genome shotgun (WGS) entry which is preliminary data.</text>
</comment>
<evidence type="ECO:0000256" key="1">
    <source>
        <dbReference type="ARBA" id="ARBA00010617"/>
    </source>
</evidence>
<dbReference type="GO" id="GO:0016132">
    <property type="term" value="P:brassinosteroid biosynthetic process"/>
    <property type="evidence" value="ECO:0007669"/>
    <property type="project" value="TreeGrafter"/>
</dbReference>
<organism evidence="4 5">
    <name type="scientific">Hibiscus syriacus</name>
    <name type="common">Rose of Sharon</name>
    <dbReference type="NCBI Taxonomy" id="106335"/>
    <lineage>
        <taxon>Eukaryota</taxon>
        <taxon>Viridiplantae</taxon>
        <taxon>Streptophyta</taxon>
        <taxon>Embryophyta</taxon>
        <taxon>Tracheophyta</taxon>
        <taxon>Spermatophyta</taxon>
        <taxon>Magnoliopsida</taxon>
        <taxon>eudicotyledons</taxon>
        <taxon>Gunneridae</taxon>
        <taxon>Pentapetalae</taxon>
        <taxon>rosids</taxon>
        <taxon>malvids</taxon>
        <taxon>Malvales</taxon>
        <taxon>Malvaceae</taxon>
        <taxon>Malvoideae</taxon>
        <taxon>Hibiscus</taxon>
    </lineage>
</organism>
<keyword evidence="5" id="KW-1185">Reference proteome</keyword>
<sequence>MGFCSRHISGCPTVVCMDTELNRCILFNEGKCLIPGYPESMLGVLGRRNIAAVDGVSHKCIRGSMMSLISPLVMKEDLLPKIDTFVISFLNNWNGKTIDIQETTKEDEHFAIREKKKPGEAIDWNDYKSMNFTCAVIHETSSLATVNGLMRRTTDDVVLNEPFTFNPRRWLARDYESHNYCYIIGAGNRLSRKGFGDTTDLHIPPLFCHQFLKFTVIIS</sequence>
<dbReference type="GO" id="GO:0004497">
    <property type="term" value="F:monooxygenase activity"/>
    <property type="evidence" value="ECO:0007669"/>
    <property type="project" value="InterPro"/>
</dbReference>
<accession>A0A6A2ZIH8</accession>
<proteinExistence type="inferred from homology"/>
<dbReference type="SUPFAM" id="SSF48264">
    <property type="entry name" value="Cytochrome P450"/>
    <property type="match status" value="1"/>
</dbReference>
<name>A0A6A2ZIH8_HIBSY</name>
<dbReference type="AlphaFoldDB" id="A0A6A2ZIH8"/>
<dbReference type="Gene3D" id="1.10.630.10">
    <property type="entry name" value="Cytochrome P450"/>
    <property type="match status" value="2"/>
</dbReference>
<comment type="similarity">
    <text evidence="1">Belongs to the cytochrome P450 family.</text>
</comment>